<reference evidence="4 5" key="1">
    <citation type="submission" date="2020-08" db="EMBL/GenBank/DDBJ databases">
        <title>Genomic Encyclopedia of Type Strains, Phase IV (KMG-V): Genome sequencing to study the core and pangenomes of soil and plant-associated prokaryotes.</title>
        <authorList>
            <person name="Whitman W."/>
        </authorList>
    </citation>
    <scope>NUCLEOTIDE SEQUENCE [LARGE SCALE GENOMIC DNA]</scope>
    <source>
        <strain evidence="4 5">X5P2</strain>
    </source>
</reference>
<dbReference type="GO" id="GO:0005975">
    <property type="term" value="P:carbohydrate metabolic process"/>
    <property type="evidence" value="ECO:0007669"/>
    <property type="project" value="TreeGrafter"/>
</dbReference>
<dbReference type="PANTHER" id="PTHR22901">
    <property type="entry name" value="SIALATE O-ACETYLESTERASE"/>
    <property type="match status" value="1"/>
</dbReference>
<dbReference type="GO" id="GO:0001681">
    <property type="term" value="F:sialate O-acetylesterase activity"/>
    <property type="evidence" value="ECO:0007669"/>
    <property type="project" value="UniProtKB-EC"/>
</dbReference>
<evidence type="ECO:0000313" key="5">
    <source>
        <dbReference type="Proteomes" id="UP000535182"/>
    </source>
</evidence>
<dbReference type="Gene3D" id="3.40.50.1110">
    <property type="entry name" value="SGNH hydrolase"/>
    <property type="match status" value="1"/>
</dbReference>
<dbReference type="InterPro" id="IPR013783">
    <property type="entry name" value="Ig-like_fold"/>
</dbReference>
<dbReference type="RefSeq" id="WP_183974106.1">
    <property type="nucleotide sequence ID" value="NZ_JACHEB010000002.1"/>
</dbReference>
<dbReference type="Proteomes" id="UP000535182">
    <property type="component" value="Unassembled WGS sequence"/>
</dbReference>
<accession>A0A9X0QBT5</accession>
<dbReference type="InterPro" id="IPR039329">
    <property type="entry name" value="SIAE"/>
</dbReference>
<name>A0A9X0QBT5_9BACT</name>
<dbReference type="EMBL" id="JACHEB010000002">
    <property type="protein sequence ID" value="MBB5327423.1"/>
    <property type="molecule type" value="Genomic_DNA"/>
</dbReference>
<dbReference type="InterPro" id="IPR005181">
    <property type="entry name" value="SASA"/>
</dbReference>
<organism evidence="4 5">
    <name type="scientific">Tunturiibacter gelidiferens</name>
    <dbReference type="NCBI Taxonomy" id="3069689"/>
    <lineage>
        <taxon>Bacteria</taxon>
        <taxon>Pseudomonadati</taxon>
        <taxon>Acidobacteriota</taxon>
        <taxon>Terriglobia</taxon>
        <taxon>Terriglobales</taxon>
        <taxon>Acidobacteriaceae</taxon>
        <taxon>Tunturiibacter</taxon>
    </lineage>
</organism>
<evidence type="ECO:0000256" key="1">
    <source>
        <dbReference type="ARBA" id="ARBA00022801"/>
    </source>
</evidence>
<feature type="chain" id="PRO_5040949121" evidence="2">
    <location>
        <begin position="19"/>
        <end position="509"/>
    </location>
</feature>
<evidence type="ECO:0000256" key="2">
    <source>
        <dbReference type="SAM" id="SignalP"/>
    </source>
</evidence>
<dbReference type="InterPro" id="IPR036514">
    <property type="entry name" value="SGNH_hydro_sf"/>
</dbReference>
<dbReference type="EC" id="3.1.1.53" evidence="4"/>
<dbReference type="SUPFAM" id="SSF52266">
    <property type="entry name" value="SGNH hydrolase"/>
    <property type="match status" value="1"/>
</dbReference>
<keyword evidence="5" id="KW-1185">Reference proteome</keyword>
<sequence length="509" mass="55980">MKLRLTLCLLAATLTTQAEVSLPKIFSSHMILQRDMPIHIWGSATPGESITATFHNLTNTAITDAAGRWSIYLPAQPAGGPYTLTVHSTNTITYDDILLGDLWFASGQSNMEMPLSGFAPDTHIENADKEIADANYPDIRLFRIDKDASDYPREDVKSATGWSICTPDTAKDFSAVAYFFARDLQKALADKQQHIPIGLIDSTWGGTPAEAWTSMNALGANASLMPVFATRAEKMDREPTVIRFEALDKQAHAEGKSTPERDWHPNPDSWRPAALYNAMVAPFTPLPIKGVIWYQGEANSALSTAGLYDKLFPTLIEDWREHWAQGNLPFLYVQISAFASSPKEDWGELRDAQRKTLSLANTGMAVTIDIGNEHNVHPANKQAVGERLSLLARRLVYNEDIAASGPLFRLAYPDKGAMHVWFDDSKGLHAKLGALEGFEVAGADRVFLRANAHIEHAPDGDTVIVASPAIPNPQYVRYAWPNFPQANLYNGANLPAATFTSLQPPTQPQ</sequence>
<comment type="caution">
    <text evidence="4">The sequence shown here is derived from an EMBL/GenBank/DDBJ whole genome shotgun (WGS) entry which is preliminary data.</text>
</comment>
<dbReference type="Gene3D" id="2.60.40.10">
    <property type="entry name" value="Immunoglobulins"/>
    <property type="match status" value="1"/>
</dbReference>
<feature type="domain" description="Sialate O-acetylesterase" evidence="3">
    <location>
        <begin position="263"/>
        <end position="381"/>
    </location>
</feature>
<proteinExistence type="predicted"/>
<evidence type="ECO:0000313" key="4">
    <source>
        <dbReference type="EMBL" id="MBB5327423.1"/>
    </source>
</evidence>
<dbReference type="AlphaFoldDB" id="A0A9X0QBT5"/>
<keyword evidence="1 4" id="KW-0378">Hydrolase</keyword>
<protein>
    <submittedName>
        <fullName evidence="4">Sialate O-acetylesterase</fullName>
        <ecNumber evidence="4">3.1.1.53</ecNumber>
    </submittedName>
</protein>
<gene>
    <name evidence="4" type="ORF">HDF14_001028</name>
</gene>
<keyword evidence="2" id="KW-0732">Signal</keyword>
<feature type="signal peptide" evidence="2">
    <location>
        <begin position="1"/>
        <end position="18"/>
    </location>
</feature>
<evidence type="ECO:0000259" key="3">
    <source>
        <dbReference type="Pfam" id="PF03629"/>
    </source>
</evidence>
<dbReference type="PANTHER" id="PTHR22901:SF0">
    <property type="entry name" value="SIALATE O-ACETYLESTERASE"/>
    <property type="match status" value="1"/>
</dbReference>
<dbReference type="Pfam" id="PF03629">
    <property type="entry name" value="SASA"/>
    <property type="match status" value="1"/>
</dbReference>